<evidence type="ECO:0008006" key="2">
    <source>
        <dbReference type="Google" id="ProtNLM"/>
    </source>
</evidence>
<accession>X0WC05</accession>
<protein>
    <recommendedName>
        <fullName evidence="2">DUF4139 domain-containing protein</fullName>
    </recommendedName>
</protein>
<evidence type="ECO:0000313" key="1">
    <source>
        <dbReference type="EMBL" id="GAG10211.1"/>
    </source>
</evidence>
<gene>
    <name evidence="1" type="ORF">S01H1_33325</name>
</gene>
<sequence>MIIETEQAEVAIDPQNVRKIEFPGGKMKRSFEQKKKVVELQVRLSGRALRKALTVSYLAKGITWAPSYIVDITDDDKARVSAKAVVINEVCDLDDVTIQLVTGFPHLQFADVVSPLALKENLAQFLQSLVKGQSERGRPDVTSQVVMYQRGGYGGGYGGPAAIMPAYGAAESGKVAEDLFLYPVENVHLKKGQVGYLPLFTVSVPY</sequence>
<dbReference type="AlphaFoldDB" id="X0WC05"/>
<proteinExistence type="predicted"/>
<reference evidence="1" key="1">
    <citation type="journal article" date="2014" name="Front. Microbiol.">
        <title>High frequency of phylogenetically diverse reductive dehalogenase-homologous genes in deep subseafloor sedimentary metagenomes.</title>
        <authorList>
            <person name="Kawai M."/>
            <person name="Futagami T."/>
            <person name="Toyoda A."/>
            <person name="Takaki Y."/>
            <person name="Nishi S."/>
            <person name="Hori S."/>
            <person name="Arai W."/>
            <person name="Tsubouchi T."/>
            <person name="Morono Y."/>
            <person name="Uchiyama I."/>
            <person name="Ito T."/>
            <person name="Fujiyama A."/>
            <person name="Inagaki F."/>
            <person name="Takami H."/>
        </authorList>
    </citation>
    <scope>NUCLEOTIDE SEQUENCE</scope>
    <source>
        <strain evidence="1">Expedition CK06-06</strain>
    </source>
</reference>
<feature type="non-terminal residue" evidence="1">
    <location>
        <position position="206"/>
    </location>
</feature>
<dbReference type="EMBL" id="BARS01020686">
    <property type="protein sequence ID" value="GAG10211.1"/>
    <property type="molecule type" value="Genomic_DNA"/>
</dbReference>
<comment type="caution">
    <text evidence="1">The sequence shown here is derived from an EMBL/GenBank/DDBJ whole genome shotgun (WGS) entry which is preliminary data.</text>
</comment>
<name>X0WC05_9ZZZZ</name>
<organism evidence="1">
    <name type="scientific">marine sediment metagenome</name>
    <dbReference type="NCBI Taxonomy" id="412755"/>
    <lineage>
        <taxon>unclassified sequences</taxon>
        <taxon>metagenomes</taxon>
        <taxon>ecological metagenomes</taxon>
    </lineage>
</organism>